<dbReference type="OrthoDB" id="7926037at2"/>
<dbReference type="Gene3D" id="1.10.260.40">
    <property type="entry name" value="lambda repressor-like DNA-binding domains"/>
    <property type="match status" value="1"/>
</dbReference>
<dbReference type="RefSeq" id="WP_083732073.1">
    <property type="nucleotide sequence ID" value="NZ_CP017641.1"/>
</dbReference>
<dbReference type="SUPFAM" id="SSF47413">
    <property type="entry name" value="lambda repressor-like DNA-binding domains"/>
    <property type="match status" value="1"/>
</dbReference>
<gene>
    <name evidence="2" type="ORF">Fuma_03043</name>
</gene>
<dbReference type="Pfam" id="PF12844">
    <property type="entry name" value="HTH_19"/>
    <property type="match status" value="1"/>
</dbReference>
<organism evidence="2 3">
    <name type="scientific">Fuerstiella marisgermanici</name>
    <dbReference type="NCBI Taxonomy" id="1891926"/>
    <lineage>
        <taxon>Bacteria</taxon>
        <taxon>Pseudomonadati</taxon>
        <taxon>Planctomycetota</taxon>
        <taxon>Planctomycetia</taxon>
        <taxon>Planctomycetales</taxon>
        <taxon>Planctomycetaceae</taxon>
        <taxon>Fuerstiella</taxon>
    </lineage>
</organism>
<evidence type="ECO:0000313" key="2">
    <source>
        <dbReference type="EMBL" id="APZ93426.1"/>
    </source>
</evidence>
<dbReference type="KEGG" id="fmr:Fuma_03043"/>
<keyword evidence="3" id="KW-1185">Reference proteome</keyword>
<sequence length="120" mass="13792">MTQPPNRNVNLKIGRRLKLVRVQRDLSIEELASRTGIRFDQLHAFESDEDMITAVELSEVADVLNMPVEFFIHDAPLLDCAGEWQVLHAFRQLDRPKQQRVVQLLSDLLGDVSVTNRPEM</sequence>
<evidence type="ECO:0000259" key="1">
    <source>
        <dbReference type="PROSITE" id="PS50943"/>
    </source>
</evidence>
<dbReference type="InterPro" id="IPR001387">
    <property type="entry name" value="Cro/C1-type_HTH"/>
</dbReference>
<name>A0A1P8WH71_9PLAN</name>
<feature type="domain" description="HTH cro/C1-type" evidence="1">
    <location>
        <begin position="17"/>
        <end position="71"/>
    </location>
</feature>
<evidence type="ECO:0000313" key="3">
    <source>
        <dbReference type="Proteomes" id="UP000187735"/>
    </source>
</evidence>
<reference evidence="2 3" key="1">
    <citation type="journal article" date="2016" name="Front. Microbiol.">
        <title>Fuerstia marisgermanicae gen. nov., sp. nov., an Unusual Member of the Phylum Planctomycetes from the German Wadden Sea.</title>
        <authorList>
            <person name="Kohn T."/>
            <person name="Heuer A."/>
            <person name="Jogler M."/>
            <person name="Vollmers J."/>
            <person name="Boedeker C."/>
            <person name="Bunk B."/>
            <person name="Rast P."/>
            <person name="Borchert D."/>
            <person name="Glockner I."/>
            <person name="Freese H.M."/>
            <person name="Klenk H.P."/>
            <person name="Overmann J."/>
            <person name="Kaster A.K."/>
            <person name="Rohde M."/>
            <person name="Wiegand S."/>
            <person name="Jogler C."/>
        </authorList>
    </citation>
    <scope>NUCLEOTIDE SEQUENCE [LARGE SCALE GENOMIC DNA]</scope>
    <source>
        <strain evidence="2 3">NH11</strain>
    </source>
</reference>
<dbReference type="STRING" id="1891926.Fuma_03043"/>
<dbReference type="SMART" id="SM00530">
    <property type="entry name" value="HTH_XRE"/>
    <property type="match status" value="1"/>
</dbReference>
<protein>
    <submittedName>
        <fullName evidence="2">Anaerobic benzoate catabolism transcriptional regulator</fullName>
    </submittedName>
</protein>
<dbReference type="GO" id="GO:0003677">
    <property type="term" value="F:DNA binding"/>
    <property type="evidence" value="ECO:0007669"/>
    <property type="project" value="InterPro"/>
</dbReference>
<dbReference type="Proteomes" id="UP000187735">
    <property type="component" value="Chromosome"/>
</dbReference>
<dbReference type="PROSITE" id="PS50943">
    <property type="entry name" value="HTH_CROC1"/>
    <property type="match status" value="1"/>
</dbReference>
<proteinExistence type="predicted"/>
<accession>A0A1P8WH71</accession>
<dbReference type="EMBL" id="CP017641">
    <property type="protein sequence ID" value="APZ93426.1"/>
    <property type="molecule type" value="Genomic_DNA"/>
</dbReference>
<dbReference type="AlphaFoldDB" id="A0A1P8WH71"/>
<dbReference type="CDD" id="cd00093">
    <property type="entry name" value="HTH_XRE"/>
    <property type="match status" value="1"/>
</dbReference>
<dbReference type="InterPro" id="IPR010982">
    <property type="entry name" value="Lambda_DNA-bd_dom_sf"/>
</dbReference>